<keyword evidence="2" id="KW-1185">Reference proteome</keyword>
<evidence type="ECO:0000313" key="2">
    <source>
        <dbReference type="Proteomes" id="UP001604336"/>
    </source>
</evidence>
<comment type="caution">
    <text evidence="1">The sequence shown here is derived from an EMBL/GenBank/DDBJ whole genome shotgun (WGS) entry which is preliminary data.</text>
</comment>
<name>A0ABD1RTA5_9LAMI</name>
<reference evidence="2" key="1">
    <citation type="submission" date="2024-07" db="EMBL/GenBank/DDBJ databases">
        <title>Two chromosome-level genome assemblies of Korean endemic species Abeliophyllum distichum and Forsythia ovata (Oleaceae).</title>
        <authorList>
            <person name="Jang H."/>
        </authorList>
    </citation>
    <scope>NUCLEOTIDE SEQUENCE [LARGE SCALE GENOMIC DNA]</scope>
</reference>
<accession>A0ABD1RTA5</accession>
<sequence length="120" mass="13921">MGRKIEDVMSKKSGRQQSLVLKEDHFVPKVMVVSLSRYFEQPKMEKYDGSFDSADHLKAFVDLMRLRVTPDVIMCRALSPTLRWEAMDWVATLPPKSIRTFDDFLSSLLHTFLATRGLRK</sequence>
<organism evidence="1 2">
    <name type="scientific">Abeliophyllum distichum</name>
    <dbReference type="NCBI Taxonomy" id="126358"/>
    <lineage>
        <taxon>Eukaryota</taxon>
        <taxon>Viridiplantae</taxon>
        <taxon>Streptophyta</taxon>
        <taxon>Embryophyta</taxon>
        <taxon>Tracheophyta</taxon>
        <taxon>Spermatophyta</taxon>
        <taxon>Magnoliopsida</taxon>
        <taxon>eudicotyledons</taxon>
        <taxon>Gunneridae</taxon>
        <taxon>Pentapetalae</taxon>
        <taxon>asterids</taxon>
        <taxon>lamiids</taxon>
        <taxon>Lamiales</taxon>
        <taxon>Oleaceae</taxon>
        <taxon>Forsythieae</taxon>
        <taxon>Abeliophyllum</taxon>
    </lineage>
</organism>
<proteinExistence type="predicted"/>
<evidence type="ECO:0000313" key="1">
    <source>
        <dbReference type="EMBL" id="KAL2491630.1"/>
    </source>
</evidence>
<gene>
    <name evidence="1" type="ORF">Adt_27258</name>
</gene>
<dbReference type="EMBL" id="JBFOLK010000008">
    <property type="protein sequence ID" value="KAL2491630.1"/>
    <property type="molecule type" value="Genomic_DNA"/>
</dbReference>
<protein>
    <submittedName>
        <fullName evidence="1">Retrotrans gag domain-containing protein</fullName>
    </submittedName>
</protein>
<dbReference type="AlphaFoldDB" id="A0ABD1RTA5"/>
<dbReference type="Proteomes" id="UP001604336">
    <property type="component" value="Unassembled WGS sequence"/>
</dbReference>